<evidence type="ECO:0000313" key="2">
    <source>
        <dbReference type="EMBL" id="EDQ05971.1"/>
    </source>
</evidence>
<reference evidence="2 3" key="1">
    <citation type="submission" date="2007-11" db="EMBL/GenBank/DDBJ databases">
        <authorList>
            <person name="Wagner-Dobler I."/>
            <person name="Ferriera S."/>
            <person name="Johnson J."/>
            <person name="Kravitz S."/>
            <person name="Beeson K."/>
            <person name="Sutton G."/>
            <person name="Rogers Y.-H."/>
            <person name="Friedman R."/>
            <person name="Frazier M."/>
            <person name="Venter J.C."/>
        </authorList>
    </citation>
    <scope>NUCLEOTIDE SEQUENCE [LARGE SCALE GENOMIC DNA]</scope>
    <source>
        <strain evidence="2 3">HEL-45</strain>
    </source>
</reference>
<protein>
    <submittedName>
        <fullName evidence="2">HTH-type transcriptional regulator, putative</fullName>
    </submittedName>
</protein>
<dbReference type="EMBL" id="ABID01000001">
    <property type="protein sequence ID" value="EDQ05971.1"/>
    <property type="molecule type" value="Genomic_DNA"/>
</dbReference>
<dbReference type="Gene3D" id="1.10.260.40">
    <property type="entry name" value="lambda repressor-like DNA-binding domains"/>
    <property type="match status" value="1"/>
</dbReference>
<organism evidence="2 3">
    <name type="scientific">Sulfitobacter indolifex HEL-45</name>
    <dbReference type="NCBI Taxonomy" id="391624"/>
    <lineage>
        <taxon>Bacteria</taxon>
        <taxon>Pseudomonadati</taxon>
        <taxon>Pseudomonadota</taxon>
        <taxon>Alphaproteobacteria</taxon>
        <taxon>Rhodobacterales</taxon>
        <taxon>Roseobacteraceae</taxon>
        <taxon>Sulfitobacter</taxon>
    </lineage>
</organism>
<dbReference type="SUPFAM" id="SSF47413">
    <property type="entry name" value="lambda repressor-like DNA-binding domains"/>
    <property type="match status" value="1"/>
</dbReference>
<feature type="domain" description="HTH cro/C1-type" evidence="1">
    <location>
        <begin position="22"/>
        <end position="76"/>
    </location>
</feature>
<gene>
    <name evidence="2" type="ORF">OIHEL45_04135</name>
</gene>
<name>A0ABP2DDB1_9RHOB</name>
<comment type="caution">
    <text evidence="2">The sequence shown here is derived from an EMBL/GenBank/DDBJ whole genome shotgun (WGS) entry which is preliminary data.</text>
</comment>
<dbReference type="Pfam" id="PF01381">
    <property type="entry name" value="HTH_3"/>
    <property type="match status" value="1"/>
</dbReference>
<evidence type="ECO:0000259" key="1">
    <source>
        <dbReference type="PROSITE" id="PS50943"/>
    </source>
</evidence>
<dbReference type="CDD" id="cd00093">
    <property type="entry name" value="HTH_XRE"/>
    <property type="match status" value="1"/>
</dbReference>
<accession>A0ABP2DDB1</accession>
<dbReference type="InterPro" id="IPR010982">
    <property type="entry name" value="Lambda_DNA-bd_dom_sf"/>
</dbReference>
<evidence type="ECO:0000313" key="3">
    <source>
        <dbReference type="Proteomes" id="UP000003257"/>
    </source>
</evidence>
<dbReference type="PROSITE" id="PS50943">
    <property type="entry name" value="HTH_CROC1"/>
    <property type="match status" value="1"/>
</dbReference>
<keyword evidence="3" id="KW-1185">Reference proteome</keyword>
<sequence>MKLNLRYHTMSHPVDIHVGRRLKQARTLRKQSQTDVARELKLSFQQIQKYEIGSNRIAASRLHELARILDVTPGYFFEGLNDDAPETKNDPALDIVNAIGSIKDDAIRARILTFIEDVAGVTVSRRS</sequence>
<dbReference type="Proteomes" id="UP000003257">
    <property type="component" value="Unassembled WGS sequence"/>
</dbReference>
<dbReference type="SMART" id="SM00530">
    <property type="entry name" value="HTH_XRE"/>
    <property type="match status" value="1"/>
</dbReference>
<dbReference type="InterPro" id="IPR001387">
    <property type="entry name" value="Cro/C1-type_HTH"/>
</dbReference>
<proteinExistence type="predicted"/>